<evidence type="ECO:0000256" key="1">
    <source>
        <dbReference type="ARBA" id="ARBA00005179"/>
    </source>
</evidence>
<evidence type="ECO:0000259" key="5">
    <source>
        <dbReference type="Pfam" id="PF13649"/>
    </source>
</evidence>
<dbReference type="SUPFAM" id="SSF53335">
    <property type="entry name" value="S-adenosyl-L-methionine-dependent methyltransferases"/>
    <property type="match status" value="1"/>
</dbReference>
<keyword evidence="3" id="KW-0949">S-adenosyl-L-methionine</keyword>
<dbReference type="KEGG" id="bcom:BAUCODRAFT_64579"/>
<evidence type="ECO:0000313" key="6">
    <source>
        <dbReference type="EMBL" id="EMC99049.1"/>
    </source>
</evidence>
<comment type="pathway">
    <text evidence="1">Secondary metabolite biosynthesis.</text>
</comment>
<dbReference type="InterPro" id="IPR051654">
    <property type="entry name" value="Meroterpenoid_MTases"/>
</dbReference>
<dbReference type="Proteomes" id="UP000011761">
    <property type="component" value="Unassembled WGS sequence"/>
</dbReference>
<proteinExistence type="inferred from homology"/>
<dbReference type="EMBL" id="KB445552">
    <property type="protein sequence ID" value="EMC99049.1"/>
    <property type="molecule type" value="Genomic_DNA"/>
</dbReference>
<dbReference type="PANTHER" id="PTHR35897">
    <property type="entry name" value="METHYLTRANSFERASE AUSD"/>
    <property type="match status" value="1"/>
</dbReference>
<dbReference type="OrthoDB" id="2094832at2759"/>
<keyword evidence="7" id="KW-1185">Reference proteome</keyword>
<dbReference type="AlphaFoldDB" id="M2NI69"/>
<dbReference type="InterPro" id="IPR041698">
    <property type="entry name" value="Methyltransf_25"/>
</dbReference>
<protein>
    <recommendedName>
        <fullName evidence="5">Methyltransferase domain-containing protein</fullName>
    </recommendedName>
</protein>
<comment type="similarity">
    <text evidence="4">Belongs to the class I-like SAM-binding methyltransferase superfamily.</text>
</comment>
<evidence type="ECO:0000313" key="7">
    <source>
        <dbReference type="Proteomes" id="UP000011761"/>
    </source>
</evidence>
<dbReference type="HOGENOM" id="CLU_051542_0_1_1"/>
<dbReference type="Gene3D" id="3.40.50.150">
    <property type="entry name" value="Vaccinia Virus protein VP39"/>
    <property type="match status" value="1"/>
</dbReference>
<accession>M2NI69</accession>
<feature type="domain" description="Methyltransferase" evidence="5">
    <location>
        <begin position="85"/>
        <end position="185"/>
    </location>
</feature>
<dbReference type="RefSeq" id="XP_007673702.1">
    <property type="nucleotide sequence ID" value="XM_007675512.1"/>
</dbReference>
<gene>
    <name evidence="6" type="ORF">BAUCODRAFT_64579</name>
</gene>
<evidence type="ECO:0000256" key="2">
    <source>
        <dbReference type="ARBA" id="ARBA00022679"/>
    </source>
</evidence>
<dbReference type="Pfam" id="PF13649">
    <property type="entry name" value="Methyltransf_25"/>
    <property type="match status" value="1"/>
</dbReference>
<organism evidence="6 7">
    <name type="scientific">Baudoinia panamericana (strain UAMH 10762)</name>
    <name type="common">Angels' share fungus</name>
    <name type="synonym">Baudoinia compniacensis (strain UAMH 10762)</name>
    <dbReference type="NCBI Taxonomy" id="717646"/>
    <lineage>
        <taxon>Eukaryota</taxon>
        <taxon>Fungi</taxon>
        <taxon>Dikarya</taxon>
        <taxon>Ascomycota</taxon>
        <taxon>Pezizomycotina</taxon>
        <taxon>Dothideomycetes</taxon>
        <taxon>Dothideomycetidae</taxon>
        <taxon>Mycosphaerellales</taxon>
        <taxon>Teratosphaeriaceae</taxon>
        <taxon>Baudoinia</taxon>
    </lineage>
</organism>
<sequence>MASGELIIDQDFKISEDSRDTLLKYTKIPPDELETHVRTIRDKAFAVHPYPCIGLWRFLDFGIAKHKLYKPEILPRMLTGEQTYLDLGCAFAQDIRKLVSDGVDSKHCYGSDLRLDFLELGYDLFRDRQTLKSTFIAADIFASESQLFKELSGKVDIIDASSFFHLFARDEQKAVARQVVRLMKPQKDALLVGRQIGSTNPGEVARRSGNGTRFRHNIDSWRQMWDEVGEEVGLRFEVDGRTWGREVLTQVSAVYFTDETLTFMEFSVRRV</sequence>
<dbReference type="eggNOG" id="ENOG502S0S9">
    <property type="taxonomic scope" value="Eukaryota"/>
</dbReference>
<reference evidence="6 7" key="1">
    <citation type="journal article" date="2012" name="PLoS Pathog.">
        <title>Diverse lifestyles and strategies of plant pathogenesis encoded in the genomes of eighteen Dothideomycetes fungi.</title>
        <authorList>
            <person name="Ohm R.A."/>
            <person name="Feau N."/>
            <person name="Henrissat B."/>
            <person name="Schoch C.L."/>
            <person name="Horwitz B.A."/>
            <person name="Barry K.W."/>
            <person name="Condon B.J."/>
            <person name="Copeland A.C."/>
            <person name="Dhillon B."/>
            <person name="Glaser F."/>
            <person name="Hesse C.N."/>
            <person name="Kosti I."/>
            <person name="LaButti K."/>
            <person name="Lindquist E.A."/>
            <person name="Lucas S."/>
            <person name="Salamov A.A."/>
            <person name="Bradshaw R.E."/>
            <person name="Ciuffetti L."/>
            <person name="Hamelin R.C."/>
            <person name="Kema G.H.J."/>
            <person name="Lawrence C."/>
            <person name="Scott J.A."/>
            <person name="Spatafora J.W."/>
            <person name="Turgeon B.G."/>
            <person name="de Wit P.J.G.M."/>
            <person name="Zhong S."/>
            <person name="Goodwin S.B."/>
            <person name="Grigoriev I.V."/>
        </authorList>
    </citation>
    <scope>NUCLEOTIDE SEQUENCE [LARGE SCALE GENOMIC DNA]</scope>
    <source>
        <strain evidence="6 7">UAMH 10762</strain>
    </source>
</reference>
<evidence type="ECO:0000256" key="4">
    <source>
        <dbReference type="ARBA" id="ARBA00038314"/>
    </source>
</evidence>
<keyword evidence="2" id="KW-0808">Transferase</keyword>
<dbReference type="GO" id="GO:0016740">
    <property type="term" value="F:transferase activity"/>
    <property type="evidence" value="ECO:0007669"/>
    <property type="project" value="UniProtKB-KW"/>
</dbReference>
<name>M2NI69_BAUPA</name>
<dbReference type="PANTHER" id="PTHR35897:SF1">
    <property type="entry name" value="METHYLTRANSFERASE AUSD"/>
    <property type="match status" value="1"/>
</dbReference>
<evidence type="ECO:0000256" key="3">
    <source>
        <dbReference type="ARBA" id="ARBA00022691"/>
    </source>
</evidence>
<dbReference type="GeneID" id="19116165"/>
<dbReference type="OMA" id="DFYDIGY"/>
<dbReference type="InterPro" id="IPR029063">
    <property type="entry name" value="SAM-dependent_MTases_sf"/>
</dbReference>